<name>A0A9W4XS40_9PLEO</name>
<feature type="transmembrane region" description="Helical" evidence="1">
    <location>
        <begin position="12"/>
        <end position="32"/>
    </location>
</feature>
<feature type="transmembrane region" description="Helical" evidence="1">
    <location>
        <begin position="71"/>
        <end position="90"/>
    </location>
</feature>
<feature type="transmembrane region" description="Helical" evidence="1">
    <location>
        <begin position="135"/>
        <end position="152"/>
    </location>
</feature>
<comment type="caution">
    <text evidence="3">The sequence shown here is derived from an EMBL/GenBank/DDBJ whole genome shotgun (WGS) entry which is preliminary data.</text>
</comment>
<keyword evidence="1" id="KW-1133">Transmembrane helix</keyword>
<protein>
    <recommendedName>
        <fullName evidence="2">Heterokaryon incompatibility domain-containing protein</fullName>
    </recommendedName>
</protein>
<gene>
    <name evidence="3" type="ORF">PDIGIT_LOCUS15434</name>
</gene>
<dbReference type="Proteomes" id="UP001152607">
    <property type="component" value="Unassembled WGS sequence"/>
</dbReference>
<dbReference type="PANTHER" id="PTHR24148:SF73">
    <property type="entry name" value="HET DOMAIN PROTEIN (AFU_ORTHOLOGUE AFUA_8G01020)"/>
    <property type="match status" value="1"/>
</dbReference>
<organism evidence="3 4">
    <name type="scientific">Periconia digitata</name>
    <dbReference type="NCBI Taxonomy" id="1303443"/>
    <lineage>
        <taxon>Eukaryota</taxon>
        <taxon>Fungi</taxon>
        <taxon>Dikarya</taxon>
        <taxon>Ascomycota</taxon>
        <taxon>Pezizomycotina</taxon>
        <taxon>Dothideomycetes</taxon>
        <taxon>Pleosporomycetidae</taxon>
        <taxon>Pleosporales</taxon>
        <taxon>Massarineae</taxon>
        <taxon>Periconiaceae</taxon>
        <taxon>Periconia</taxon>
    </lineage>
</organism>
<dbReference type="Pfam" id="PF26639">
    <property type="entry name" value="Het-6_barrel"/>
    <property type="match status" value="1"/>
</dbReference>
<evidence type="ECO:0000259" key="2">
    <source>
        <dbReference type="Pfam" id="PF06985"/>
    </source>
</evidence>
<feature type="domain" description="Heterokaryon incompatibility" evidence="2">
    <location>
        <begin position="295"/>
        <end position="439"/>
    </location>
</feature>
<feature type="transmembrane region" description="Helical" evidence="1">
    <location>
        <begin position="159"/>
        <end position="181"/>
    </location>
</feature>
<dbReference type="InterPro" id="IPR010730">
    <property type="entry name" value="HET"/>
</dbReference>
<dbReference type="PANTHER" id="PTHR24148">
    <property type="entry name" value="ANKYRIN REPEAT DOMAIN-CONTAINING PROTEIN 39 HOMOLOG-RELATED"/>
    <property type="match status" value="1"/>
</dbReference>
<dbReference type="EMBL" id="CAOQHR010000013">
    <property type="protein sequence ID" value="CAI6342229.1"/>
    <property type="molecule type" value="Genomic_DNA"/>
</dbReference>
<sequence>MVQLSLDGHEQLGMIIGLTGSGFGFALGAALADKLIPNDWHTTCLQLLDFLRYQRVLVYIVFSYQRTWSRIIAFICFVVWWSFAITTYTISFKDGHTFLIYWGLELYLRKFLEFREVLLAADVPPGQEVVNYSKWWYSMVFYWITTGIIIYWTAFKAIVYATTVYVCLPGLLAGAAIWVLIRQETAHGTSRTRNAVLYALGKALMAWSKSFAWILDTYEMSAAYVNNHVTYIIGGYIATLQKTWYTVKHVPYYQYSTLRENSQEIRVLELEKGTFLSGMLKASMRFTSVDDPIAYEALSYRWGNPVMSEEMLIDGKRFTITKSAYDLLWAQRSKYKSRLVWCDAICINQKSDDEKTHQVRMMKDIYQKAKRVVVWAGANWTAEPSAVLLMEILAAKTQYEGTGADFYQFFFHDRYSFRWTALMELFRNEYLNRIWCVQEVSVGQSVHLLHGGLYIPWEIFVEVLVWCFQDQMRPLLEPRPSQVTTPFKPAVRSFENAAIMASLRQGDTDQYYPSKFEIEGRFKVENLMFLCHNFQATHPSDKIFAVVGMASDGDHELLQPSYTKSTTDVYIDAAEYVVRFSVSPTRMLAIAGIGYRRNIRDLPSWVPDHSFQRPNFSLTVMNAMSETMHYQASTSSPSMRLDDKRGQLVVEGKIIDSILDTDDEAVFIAAEDAGDVDEHDGDQNTPTFIHSIRLRRDFYNASMKLLDRHRENLDHRIDWDDVLCMTLIGDRFEQKRVSKIAGQLENELNSESVQSIKRALHLWLKHLTTLSTIQSADDIKTLPPEKLDSLAGPFSEDSHLMTSYGTSLLEASYGRRFCITEKGTMALVPPLARKGDVVVILSGAQTPYVLRKTDRAGTFAYELVGEGYFHGYMDGETTNLGESEEILMV</sequence>
<proteinExistence type="predicted"/>
<dbReference type="AlphaFoldDB" id="A0A9W4XS40"/>
<dbReference type="OrthoDB" id="2157530at2759"/>
<keyword evidence="1" id="KW-0812">Transmembrane</keyword>
<keyword evidence="4" id="KW-1185">Reference proteome</keyword>
<evidence type="ECO:0000256" key="1">
    <source>
        <dbReference type="SAM" id="Phobius"/>
    </source>
</evidence>
<reference evidence="3" key="1">
    <citation type="submission" date="2023-01" db="EMBL/GenBank/DDBJ databases">
        <authorList>
            <person name="Van Ghelder C."/>
            <person name="Rancurel C."/>
        </authorList>
    </citation>
    <scope>NUCLEOTIDE SEQUENCE</scope>
    <source>
        <strain evidence="3">CNCM I-4278</strain>
    </source>
</reference>
<accession>A0A9W4XS40</accession>
<evidence type="ECO:0000313" key="4">
    <source>
        <dbReference type="Proteomes" id="UP001152607"/>
    </source>
</evidence>
<evidence type="ECO:0000313" key="3">
    <source>
        <dbReference type="EMBL" id="CAI6342229.1"/>
    </source>
</evidence>
<dbReference type="Pfam" id="PF06985">
    <property type="entry name" value="HET"/>
    <property type="match status" value="1"/>
</dbReference>
<dbReference type="InterPro" id="IPR052895">
    <property type="entry name" value="HetReg/Transcr_Mod"/>
</dbReference>
<keyword evidence="1" id="KW-0472">Membrane</keyword>